<sequence length="178" mass="20692">MADVAAAHGIDERTGRRWARERELMGTLTAMRCVGKPRAAAKGHKLGRPFRVDKSILEDLVSTSNPVAEQPLAVQARHHNIPLAERLMEYNLTNRVDSQMYVAAYTQVMRDANYTARTTYGEDNQGKELFGFWDTIYFTDEAHFNPTERFQRQRILRRKGNRERQQRLVKQRQRKDTG</sequence>
<dbReference type="AlphaFoldDB" id="A0A6G1IXQ9"/>
<dbReference type="Gene3D" id="3.30.420.10">
    <property type="entry name" value="Ribonuclease H-like superfamily/Ribonuclease H"/>
    <property type="match status" value="1"/>
</dbReference>
<protein>
    <submittedName>
        <fullName evidence="1">Uncharacterized protein</fullName>
    </submittedName>
</protein>
<keyword evidence="2" id="KW-1185">Reference proteome</keyword>
<accession>A0A6G1IXQ9</accession>
<name>A0A6G1IXQ9_9PLEO</name>
<dbReference type="GO" id="GO:0003676">
    <property type="term" value="F:nucleic acid binding"/>
    <property type="evidence" value="ECO:0007669"/>
    <property type="project" value="InterPro"/>
</dbReference>
<dbReference type="InterPro" id="IPR036397">
    <property type="entry name" value="RNaseH_sf"/>
</dbReference>
<dbReference type="EMBL" id="MU005586">
    <property type="protein sequence ID" value="KAF2682731.1"/>
    <property type="molecule type" value="Genomic_DNA"/>
</dbReference>
<organism evidence="1 2">
    <name type="scientific">Lentithecium fluviatile CBS 122367</name>
    <dbReference type="NCBI Taxonomy" id="1168545"/>
    <lineage>
        <taxon>Eukaryota</taxon>
        <taxon>Fungi</taxon>
        <taxon>Dikarya</taxon>
        <taxon>Ascomycota</taxon>
        <taxon>Pezizomycotina</taxon>
        <taxon>Dothideomycetes</taxon>
        <taxon>Pleosporomycetidae</taxon>
        <taxon>Pleosporales</taxon>
        <taxon>Massarineae</taxon>
        <taxon>Lentitheciaceae</taxon>
        <taxon>Lentithecium</taxon>
    </lineage>
</organism>
<dbReference type="Proteomes" id="UP000799291">
    <property type="component" value="Unassembled WGS sequence"/>
</dbReference>
<reference evidence="1" key="1">
    <citation type="journal article" date="2020" name="Stud. Mycol.">
        <title>101 Dothideomycetes genomes: a test case for predicting lifestyles and emergence of pathogens.</title>
        <authorList>
            <person name="Haridas S."/>
            <person name="Albert R."/>
            <person name="Binder M."/>
            <person name="Bloem J."/>
            <person name="Labutti K."/>
            <person name="Salamov A."/>
            <person name="Andreopoulos B."/>
            <person name="Baker S."/>
            <person name="Barry K."/>
            <person name="Bills G."/>
            <person name="Bluhm B."/>
            <person name="Cannon C."/>
            <person name="Castanera R."/>
            <person name="Culley D."/>
            <person name="Daum C."/>
            <person name="Ezra D."/>
            <person name="Gonzalez J."/>
            <person name="Henrissat B."/>
            <person name="Kuo A."/>
            <person name="Liang C."/>
            <person name="Lipzen A."/>
            <person name="Lutzoni F."/>
            <person name="Magnuson J."/>
            <person name="Mondo S."/>
            <person name="Nolan M."/>
            <person name="Ohm R."/>
            <person name="Pangilinan J."/>
            <person name="Park H.-J."/>
            <person name="Ramirez L."/>
            <person name="Alfaro M."/>
            <person name="Sun H."/>
            <person name="Tritt A."/>
            <person name="Yoshinaga Y."/>
            <person name="Zwiers L.-H."/>
            <person name="Turgeon B."/>
            <person name="Goodwin S."/>
            <person name="Spatafora J."/>
            <person name="Crous P."/>
            <person name="Grigoriev I."/>
        </authorList>
    </citation>
    <scope>NUCLEOTIDE SEQUENCE</scope>
    <source>
        <strain evidence="1">CBS 122367</strain>
    </source>
</reference>
<dbReference type="OrthoDB" id="3794698at2759"/>
<gene>
    <name evidence="1" type="ORF">K458DRAFT_453903</name>
</gene>
<evidence type="ECO:0000313" key="1">
    <source>
        <dbReference type="EMBL" id="KAF2682731.1"/>
    </source>
</evidence>
<proteinExistence type="predicted"/>
<evidence type="ECO:0000313" key="2">
    <source>
        <dbReference type="Proteomes" id="UP000799291"/>
    </source>
</evidence>